<dbReference type="PANTHER" id="PTHR33175">
    <property type="entry name" value="DNA-BINDING PROTEIN HU"/>
    <property type="match status" value="1"/>
</dbReference>
<dbReference type="GO" id="GO:0006260">
    <property type="term" value="P:DNA replication"/>
    <property type="evidence" value="ECO:0007669"/>
    <property type="project" value="UniProtKB-KW"/>
</dbReference>
<evidence type="ECO:0000256" key="6">
    <source>
        <dbReference type="ARBA" id="ARBA00033120"/>
    </source>
</evidence>
<evidence type="ECO:0000256" key="3">
    <source>
        <dbReference type="ARBA" id="ARBA00016145"/>
    </source>
</evidence>
<name>F0QRA5_MYCSL</name>
<dbReference type="Pfam" id="PF00216">
    <property type="entry name" value="Bac_DNA_binding"/>
    <property type="match status" value="1"/>
</dbReference>
<evidence type="ECO:0000313" key="10">
    <source>
        <dbReference type="EMBL" id="ADX98025.1"/>
    </source>
</evidence>
<keyword evidence="11" id="KW-1185">Reference proteome</keyword>
<dbReference type="EMBL" id="CP002525">
    <property type="protein sequence ID" value="ADX98025.1"/>
    <property type="molecule type" value="Genomic_DNA"/>
</dbReference>
<dbReference type="SMART" id="SM00411">
    <property type="entry name" value="BHL"/>
    <property type="match status" value="1"/>
</dbReference>
<organism evidence="10 11">
    <name type="scientific">Mycoplasma suis (strain Illinois)</name>
    <dbReference type="NCBI Taxonomy" id="768700"/>
    <lineage>
        <taxon>Bacteria</taxon>
        <taxon>Bacillati</taxon>
        <taxon>Mycoplasmatota</taxon>
        <taxon>Mollicutes</taxon>
        <taxon>Mycoplasmataceae</taxon>
        <taxon>Mycoplasma</taxon>
    </lineage>
</organism>
<keyword evidence="10" id="KW-0238">DNA-binding</keyword>
<protein>
    <recommendedName>
        <fullName evidence="3">Viral histone-like protein</fullName>
    </recommendedName>
    <alternativeName>
        <fullName evidence="7">DNA-binding protein pA104R</fullName>
    </alternativeName>
    <alternativeName>
        <fullName evidence="6">pA104R</fullName>
    </alternativeName>
</protein>
<dbReference type="CDD" id="cd00591">
    <property type="entry name" value="HU_IHF"/>
    <property type="match status" value="1"/>
</dbReference>
<evidence type="ECO:0000256" key="1">
    <source>
        <dbReference type="ARBA" id="ARBA00004328"/>
    </source>
</evidence>
<proteinExistence type="inferred from homology"/>
<comment type="subcellular location">
    <subcellularLocation>
        <location evidence="1">Virion</location>
    </subcellularLocation>
</comment>
<evidence type="ECO:0000256" key="8">
    <source>
        <dbReference type="ARBA" id="ARBA00046140"/>
    </source>
</evidence>
<reference evidence="10 11" key="1">
    <citation type="journal article" date="2011" name="J. Bacteriol.">
        <title>Complete genome sequences of two hemotropic Mycoplasmas, Mycoplasma haemofelis strain Ohio2 and Mycoplasma suis strain Illinois.</title>
        <authorList>
            <person name="Messick J.B."/>
            <person name="Santos A.P."/>
            <person name="Guimaraes A.M."/>
        </authorList>
    </citation>
    <scope>NUCLEOTIDE SEQUENCE [LARGE SCALE GENOMIC DNA]</scope>
    <source>
        <strain evidence="10 11">Illinois</strain>
    </source>
</reference>
<evidence type="ECO:0000313" key="11">
    <source>
        <dbReference type="Proteomes" id="UP000007484"/>
    </source>
</evidence>
<evidence type="ECO:0000256" key="5">
    <source>
        <dbReference type="ARBA" id="ARBA00022921"/>
    </source>
</evidence>
<dbReference type="AlphaFoldDB" id="F0QRA5"/>
<gene>
    <name evidence="10" type="ordered locus">MSU_0490</name>
</gene>
<dbReference type="HOGENOM" id="CLU_105066_3_1_14"/>
<comment type="subunit">
    <text evidence="2">Homodimer.</text>
</comment>
<dbReference type="Proteomes" id="UP000007484">
    <property type="component" value="Chromosome"/>
</dbReference>
<evidence type="ECO:0000256" key="9">
    <source>
        <dbReference type="RuleBase" id="RU003939"/>
    </source>
</evidence>
<comment type="similarity">
    <text evidence="9">Belongs to the bacterial histone-like protein family.</text>
</comment>
<sequence>MTKLELLVKISGETGLTKDQIDSVLKAYQAITIAEMKEQGEVNVLEIGKIKISRRPERKGVNFMTKEPMVIPAANVAKFSFSKKLKEAASESKLPAAKK</sequence>
<accession>F0QRA5</accession>
<dbReference type="KEGG" id="mss:MSU_0490"/>
<evidence type="ECO:0000256" key="2">
    <source>
        <dbReference type="ARBA" id="ARBA00011738"/>
    </source>
</evidence>
<evidence type="ECO:0000256" key="4">
    <source>
        <dbReference type="ARBA" id="ARBA00022705"/>
    </source>
</evidence>
<dbReference type="STRING" id="768700.MSU_0490"/>
<dbReference type="InterPro" id="IPR010992">
    <property type="entry name" value="IHF-like_DNA-bd_dom_sf"/>
</dbReference>
<dbReference type="GO" id="GO:0003677">
    <property type="term" value="F:DNA binding"/>
    <property type="evidence" value="ECO:0007669"/>
    <property type="project" value="UniProtKB-KW"/>
</dbReference>
<dbReference type="PANTHER" id="PTHR33175:SF13">
    <property type="entry name" value="HISTONE-LIKE PROTEIN"/>
    <property type="match status" value="1"/>
</dbReference>
<dbReference type="GO" id="GO:0030527">
    <property type="term" value="F:structural constituent of chromatin"/>
    <property type="evidence" value="ECO:0007669"/>
    <property type="project" value="InterPro"/>
</dbReference>
<comment type="function">
    <text evidence="8">DNA-binding protein that plays a critical role in nucleoid compaction, genome replication and DNA replication and transcription. Binds to both ssDNA and dsDNA with a binding site covering about 15 nucleotides. Displays DNA-supercoiling activity only when associated with the viral DNA topoisomerase 2.</text>
</comment>
<keyword evidence="4" id="KW-0235">DNA replication</keyword>
<dbReference type="SUPFAM" id="SSF47729">
    <property type="entry name" value="IHF-like DNA-binding proteins"/>
    <property type="match status" value="1"/>
</dbReference>
<dbReference type="RefSeq" id="WP_013609894.1">
    <property type="nucleotide sequence ID" value="NC_015155.1"/>
</dbReference>
<keyword evidence="5" id="KW-0426">Late protein</keyword>
<dbReference type="GO" id="GO:0005829">
    <property type="term" value="C:cytosol"/>
    <property type="evidence" value="ECO:0007669"/>
    <property type="project" value="TreeGrafter"/>
</dbReference>
<dbReference type="InterPro" id="IPR000119">
    <property type="entry name" value="Hist_DNA-bd"/>
</dbReference>
<evidence type="ECO:0000256" key="7">
    <source>
        <dbReference type="ARBA" id="ARBA00033227"/>
    </source>
</evidence>
<dbReference type="Gene3D" id="4.10.520.10">
    <property type="entry name" value="IHF-like DNA-binding proteins"/>
    <property type="match status" value="1"/>
</dbReference>